<protein>
    <submittedName>
        <fullName evidence="2">Uncharacterized protein</fullName>
    </submittedName>
</protein>
<accession>A0ABP9XV30</accession>
<feature type="compositionally biased region" description="Acidic residues" evidence="1">
    <location>
        <begin position="66"/>
        <end position="76"/>
    </location>
</feature>
<evidence type="ECO:0000256" key="1">
    <source>
        <dbReference type="SAM" id="MobiDB-lite"/>
    </source>
</evidence>
<dbReference type="Proteomes" id="UP001476247">
    <property type="component" value="Unassembled WGS sequence"/>
</dbReference>
<name>A0ABP9XV30_9FUNG</name>
<organism evidence="2 3">
    <name type="scientific">Helicostylum pulchrum</name>
    <dbReference type="NCBI Taxonomy" id="562976"/>
    <lineage>
        <taxon>Eukaryota</taxon>
        <taxon>Fungi</taxon>
        <taxon>Fungi incertae sedis</taxon>
        <taxon>Mucoromycota</taxon>
        <taxon>Mucoromycotina</taxon>
        <taxon>Mucoromycetes</taxon>
        <taxon>Mucorales</taxon>
        <taxon>Mucorineae</taxon>
        <taxon>Mucoraceae</taxon>
        <taxon>Helicostylum</taxon>
    </lineage>
</organism>
<proteinExistence type="predicted"/>
<reference evidence="2 3" key="1">
    <citation type="submission" date="2024-04" db="EMBL/GenBank/DDBJ databases">
        <title>genome sequences of Mucor flavus KT1a and Helicostylum pulchrum KT1b strains isolation_sourced from the surface of a dry-aged beef.</title>
        <authorList>
            <person name="Toyotome T."/>
            <person name="Hosono M."/>
            <person name="Torimaru M."/>
            <person name="Fukuda K."/>
            <person name="Mikami N."/>
        </authorList>
    </citation>
    <scope>NUCLEOTIDE SEQUENCE [LARGE SCALE GENOMIC DNA]</scope>
    <source>
        <strain evidence="2 3">KT1b</strain>
    </source>
</reference>
<sequence length="163" mass="18911">MNVTIHKAKPKDPSFNQVRIRNQKPTHQYVIPSTNFATIPNNHVQSRIMRNAHNRRRISLPPSIREEEDDKDEEDEEDIPLAILAYRKGFITPDSLPLVQDLQHKRFSSDPCFQMTQNYQFYQLNNSSFSSSSSSSLSSNELATKRHVPATEPKFYRRYSSGK</sequence>
<comment type="caution">
    <text evidence="2">The sequence shown here is derived from an EMBL/GenBank/DDBJ whole genome shotgun (WGS) entry which is preliminary data.</text>
</comment>
<evidence type="ECO:0000313" key="3">
    <source>
        <dbReference type="Proteomes" id="UP001476247"/>
    </source>
</evidence>
<dbReference type="EMBL" id="BAABUJ010000010">
    <property type="protein sequence ID" value="GAA5798636.1"/>
    <property type="molecule type" value="Genomic_DNA"/>
</dbReference>
<gene>
    <name evidence="2" type="ORF">HPULCUR_004041</name>
</gene>
<evidence type="ECO:0000313" key="2">
    <source>
        <dbReference type="EMBL" id="GAA5798636.1"/>
    </source>
</evidence>
<feature type="region of interest" description="Disordered" evidence="1">
    <location>
        <begin position="131"/>
        <end position="163"/>
    </location>
</feature>
<feature type="region of interest" description="Disordered" evidence="1">
    <location>
        <begin position="52"/>
        <end position="76"/>
    </location>
</feature>
<keyword evidence="3" id="KW-1185">Reference proteome</keyword>